<dbReference type="OrthoDB" id="2355at2759"/>
<evidence type="ECO:0000256" key="5">
    <source>
        <dbReference type="ARBA" id="ARBA00023315"/>
    </source>
</evidence>
<evidence type="ECO:0000256" key="3">
    <source>
        <dbReference type="ARBA" id="ARBA00022679"/>
    </source>
</evidence>
<dbReference type="GO" id="GO:0009245">
    <property type="term" value="P:lipid A biosynthetic process"/>
    <property type="evidence" value="ECO:0007669"/>
    <property type="project" value="UniProtKB-KW"/>
</dbReference>
<gene>
    <name evidence="6" type="ORF">CCR75_002862</name>
</gene>
<dbReference type="Proteomes" id="UP000294530">
    <property type="component" value="Unassembled WGS sequence"/>
</dbReference>
<protein>
    <recommendedName>
        <fullName evidence="8">UDP-3-O-[3-hydroxymyristoyl] glucosamine N-acyltransferase</fullName>
    </recommendedName>
</protein>
<evidence type="ECO:0000313" key="7">
    <source>
        <dbReference type="Proteomes" id="UP000294530"/>
    </source>
</evidence>
<dbReference type="SUPFAM" id="SSF51161">
    <property type="entry name" value="Trimeric LpxA-like enzymes"/>
    <property type="match status" value="1"/>
</dbReference>
<keyword evidence="2" id="KW-0441">Lipid A biosynthesis</keyword>
<evidence type="ECO:0008006" key="8">
    <source>
        <dbReference type="Google" id="ProtNLM"/>
    </source>
</evidence>
<evidence type="ECO:0000256" key="2">
    <source>
        <dbReference type="ARBA" id="ARBA00022556"/>
    </source>
</evidence>
<keyword evidence="4" id="KW-0443">Lipid metabolism</keyword>
<dbReference type="Pfam" id="PF00132">
    <property type="entry name" value="Hexapep"/>
    <property type="match status" value="2"/>
</dbReference>
<keyword evidence="7" id="KW-1185">Reference proteome</keyword>
<dbReference type="GO" id="GO:0016020">
    <property type="term" value="C:membrane"/>
    <property type="evidence" value="ECO:0007669"/>
    <property type="project" value="GOC"/>
</dbReference>
<dbReference type="InterPro" id="IPR011004">
    <property type="entry name" value="Trimer_LpxA-like_sf"/>
</dbReference>
<keyword evidence="3" id="KW-0808">Transferase</keyword>
<proteinExistence type="predicted"/>
<dbReference type="AlphaFoldDB" id="A0A976IEW0"/>
<dbReference type="PANTHER" id="PTHR43378:SF2">
    <property type="entry name" value="UDP-3-O-ACYLGLUCOSAMINE N-ACYLTRANSFERASE 1, MITOCHONDRIAL-RELATED"/>
    <property type="match status" value="1"/>
</dbReference>
<dbReference type="NCBIfam" id="NF002060">
    <property type="entry name" value="PRK00892.1"/>
    <property type="match status" value="1"/>
</dbReference>
<dbReference type="GeneID" id="94346630"/>
<evidence type="ECO:0000256" key="1">
    <source>
        <dbReference type="ARBA" id="ARBA00022516"/>
    </source>
</evidence>
<dbReference type="InterPro" id="IPR001451">
    <property type="entry name" value="Hexapep"/>
</dbReference>
<organism evidence="6 7">
    <name type="scientific">Bremia lactucae</name>
    <name type="common">Lettuce downy mildew</name>
    <dbReference type="NCBI Taxonomy" id="4779"/>
    <lineage>
        <taxon>Eukaryota</taxon>
        <taxon>Sar</taxon>
        <taxon>Stramenopiles</taxon>
        <taxon>Oomycota</taxon>
        <taxon>Peronosporomycetes</taxon>
        <taxon>Peronosporales</taxon>
        <taxon>Peronosporaceae</taxon>
        <taxon>Bremia</taxon>
    </lineage>
</organism>
<evidence type="ECO:0000256" key="4">
    <source>
        <dbReference type="ARBA" id="ARBA00023098"/>
    </source>
</evidence>
<keyword evidence="5" id="KW-0012">Acyltransferase</keyword>
<dbReference type="Gene3D" id="2.160.10.10">
    <property type="entry name" value="Hexapeptide repeat proteins"/>
    <property type="match status" value="1"/>
</dbReference>
<dbReference type="RefSeq" id="XP_067818831.1">
    <property type="nucleotide sequence ID" value="XM_067960959.1"/>
</dbReference>
<keyword evidence="1" id="KW-0444">Lipid biosynthesis</keyword>
<comment type="caution">
    <text evidence="6">The sequence shown here is derived from an EMBL/GenBank/DDBJ whole genome shotgun (WGS) entry which is preliminary data.</text>
</comment>
<dbReference type="GO" id="GO:0016410">
    <property type="term" value="F:N-acyltransferase activity"/>
    <property type="evidence" value="ECO:0007669"/>
    <property type="project" value="InterPro"/>
</dbReference>
<dbReference type="CDD" id="cd03352">
    <property type="entry name" value="LbH_LpxD"/>
    <property type="match status" value="1"/>
</dbReference>
<dbReference type="PANTHER" id="PTHR43378">
    <property type="entry name" value="UDP-3-O-ACYLGLUCOSAMINE N-ACYLTRANSFERASE"/>
    <property type="match status" value="1"/>
</dbReference>
<sequence length="254" mass="27208">MRSLALGRGQSAAILRWNRVANFTEAFFKASLHTSKLHPSAIIHSSAKVSNGHPIGSGCHIGALSYIGEDVIIGDNTVISANVTLQNVTIGNNVVVHPGARIGQDGFGFMLHSNGEHAKKPQQLRVEVHDYVEIGWRDTVIGQNCKLDNLIQIGHNVQLGTGCVIAAQTGIAGSTMLGNNVHIGGQVGVAQHLQIGDNVRIAAKSGVMHHLESNATYGGSPAVPIMEYRRQMAFFRQQGHKKRNDGTSNFRSLG</sequence>
<dbReference type="KEGG" id="blac:94346630"/>
<reference evidence="6 7" key="1">
    <citation type="journal article" date="2021" name="Genome Biol.">
        <title>AFLAP: assembly-free linkage analysis pipeline using k-mers from genome sequencing data.</title>
        <authorList>
            <person name="Fletcher K."/>
            <person name="Zhang L."/>
            <person name="Gil J."/>
            <person name="Han R."/>
            <person name="Cavanaugh K."/>
            <person name="Michelmore R."/>
        </authorList>
    </citation>
    <scope>NUCLEOTIDE SEQUENCE [LARGE SCALE GENOMIC DNA]</scope>
    <source>
        <strain evidence="6 7">SF5</strain>
    </source>
</reference>
<dbReference type="InterPro" id="IPR007691">
    <property type="entry name" value="LpxD"/>
</dbReference>
<evidence type="ECO:0000313" key="6">
    <source>
        <dbReference type="EMBL" id="TDH69332.1"/>
    </source>
</evidence>
<accession>A0A976IEW0</accession>
<name>A0A976IEW0_BRELC</name>
<dbReference type="EMBL" id="SHOA02000002">
    <property type="protein sequence ID" value="TDH69332.1"/>
    <property type="molecule type" value="Genomic_DNA"/>
</dbReference>